<comment type="caution">
    <text evidence="2">The sequence shown here is derived from an EMBL/GenBank/DDBJ whole genome shotgun (WGS) entry which is preliminary data.</text>
</comment>
<dbReference type="Proteomes" id="UP001465668">
    <property type="component" value="Unassembled WGS sequence"/>
</dbReference>
<name>A0ABR2XIL6_9PEZI</name>
<feature type="region of interest" description="Disordered" evidence="1">
    <location>
        <begin position="1"/>
        <end position="32"/>
    </location>
</feature>
<reference evidence="2 3" key="1">
    <citation type="submission" date="2024-02" db="EMBL/GenBank/DDBJ databases">
        <title>First draft genome assembly of two strains of Seiridium cardinale.</title>
        <authorList>
            <person name="Emiliani G."/>
            <person name="Scali E."/>
        </authorList>
    </citation>
    <scope>NUCLEOTIDE SEQUENCE [LARGE SCALE GENOMIC DNA]</scope>
    <source>
        <strain evidence="2 3">BM-138-000479</strain>
    </source>
</reference>
<keyword evidence="3" id="KW-1185">Reference proteome</keyword>
<feature type="region of interest" description="Disordered" evidence="1">
    <location>
        <begin position="102"/>
        <end position="147"/>
    </location>
</feature>
<evidence type="ECO:0000256" key="1">
    <source>
        <dbReference type="SAM" id="MobiDB-lite"/>
    </source>
</evidence>
<sequence length="147" mass="16771">MAKETPKEKSPKASEEKALPIPRPGTSGTENLLITNRRQASEQFIKAQRAEKAYRAKKQATLARHNYNETKAHFKESVSHFKLGVKGLISVVRAIPHLVGEKREERRKQAEAKRRQRDLEKKKKLEDALARQSQDTADDKEEAEAET</sequence>
<organism evidence="2 3">
    <name type="scientific">Seiridium cardinale</name>
    <dbReference type="NCBI Taxonomy" id="138064"/>
    <lineage>
        <taxon>Eukaryota</taxon>
        <taxon>Fungi</taxon>
        <taxon>Dikarya</taxon>
        <taxon>Ascomycota</taxon>
        <taxon>Pezizomycotina</taxon>
        <taxon>Sordariomycetes</taxon>
        <taxon>Xylariomycetidae</taxon>
        <taxon>Amphisphaeriales</taxon>
        <taxon>Sporocadaceae</taxon>
        <taxon>Seiridium</taxon>
    </lineage>
</organism>
<feature type="compositionally biased region" description="Basic and acidic residues" evidence="1">
    <location>
        <begin position="1"/>
        <end position="18"/>
    </location>
</feature>
<feature type="compositionally biased region" description="Acidic residues" evidence="1">
    <location>
        <begin position="136"/>
        <end position="147"/>
    </location>
</feature>
<gene>
    <name evidence="2" type="ORF">SCAR479_09745</name>
</gene>
<dbReference type="EMBL" id="JARVKM010000049">
    <property type="protein sequence ID" value="KAK9773601.1"/>
    <property type="molecule type" value="Genomic_DNA"/>
</dbReference>
<evidence type="ECO:0000313" key="2">
    <source>
        <dbReference type="EMBL" id="KAK9773601.1"/>
    </source>
</evidence>
<evidence type="ECO:0000313" key="3">
    <source>
        <dbReference type="Proteomes" id="UP001465668"/>
    </source>
</evidence>
<feature type="compositionally biased region" description="Basic and acidic residues" evidence="1">
    <location>
        <begin position="102"/>
        <end position="129"/>
    </location>
</feature>
<protein>
    <submittedName>
        <fullName evidence="2">Uncharacterized protein</fullName>
    </submittedName>
</protein>
<proteinExistence type="predicted"/>
<accession>A0ABR2XIL6</accession>